<comment type="catalytic activity">
    <reaction evidence="15">
        <text>L-seryl-[protein] + ATP = O-phospho-L-seryl-[protein] + ADP + H(+)</text>
        <dbReference type="Rhea" id="RHEA:17989"/>
        <dbReference type="Rhea" id="RHEA-COMP:9863"/>
        <dbReference type="Rhea" id="RHEA-COMP:11604"/>
        <dbReference type="ChEBI" id="CHEBI:15378"/>
        <dbReference type="ChEBI" id="CHEBI:29999"/>
        <dbReference type="ChEBI" id="CHEBI:30616"/>
        <dbReference type="ChEBI" id="CHEBI:83421"/>
        <dbReference type="ChEBI" id="CHEBI:456216"/>
        <dbReference type="EC" id="2.7.11.1"/>
    </reaction>
</comment>
<evidence type="ECO:0000256" key="3">
    <source>
        <dbReference type="ARBA" id="ARBA00012513"/>
    </source>
</evidence>
<dbReference type="SUPFAM" id="SSF54747">
    <property type="entry name" value="Ribosomal L11/L12e N-terminal domain"/>
    <property type="match status" value="1"/>
</dbReference>
<dbReference type="GO" id="GO:0005524">
    <property type="term" value="F:ATP binding"/>
    <property type="evidence" value="ECO:0007669"/>
    <property type="project" value="UniProtKB-UniRule"/>
</dbReference>
<dbReference type="EMBL" id="CCBQ010000026">
    <property type="protein sequence ID" value="CDO93657.1"/>
    <property type="molecule type" value="Genomic_DNA"/>
</dbReference>
<dbReference type="InterPro" id="IPR008271">
    <property type="entry name" value="Ser/Thr_kinase_AS"/>
</dbReference>
<evidence type="ECO:0000256" key="6">
    <source>
        <dbReference type="ARBA" id="ARBA00022741"/>
    </source>
</evidence>
<evidence type="ECO:0000313" key="20">
    <source>
        <dbReference type="EMBL" id="CDO93657.1"/>
    </source>
</evidence>
<feature type="binding site" evidence="16">
    <location>
        <position position="483"/>
    </location>
    <ligand>
        <name>ATP</name>
        <dbReference type="ChEBI" id="CHEBI:30616"/>
    </ligand>
</feature>
<feature type="region of interest" description="Disordered" evidence="18">
    <location>
        <begin position="1"/>
        <end position="60"/>
    </location>
</feature>
<feature type="compositionally biased region" description="Polar residues" evidence="18">
    <location>
        <begin position="706"/>
        <end position="720"/>
    </location>
</feature>
<feature type="compositionally biased region" description="Low complexity" evidence="18">
    <location>
        <begin position="175"/>
        <end position="199"/>
    </location>
</feature>
<evidence type="ECO:0000256" key="4">
    <source>
        <dbReference type="ARBA" id="ARBA00022527"/>
    </source>
</evidence>
<keyword evidence="8 16" id="KW-0067">ATP-binding</keyword>
<evidence type="ECO:0000256" key="5">
    <source>
        <dbReference type="ARBA" id="ARBA00022679"/>
    </source>
</evidence>
<dbReference type="FunFam" id="3.30.1550.10:FF:000004">
    <property type="entry name" value="Mitochondrial 54S ribosomal protein YmL19"/>
    <property type="match status" value="1"/>
</dbReference>
<dbReference type="InterPro" id="IPR017441">
    <property type="entry name" value="Protein_kinase_ATP_BS"/>
</dbReference>
<dbReference type="InterPro" id="IPR000911">
    <property type="entry name" value="Ribosomal_uL11"/>
</dbReference>
<name>A0A0A8L456_9SACH</name>
<dbReference type="PROSITE" id="PS00108">
    <property type="entry name" value="PROTEIN_KINASE_ST"/>
    <property type="match status" value="1"/>
</dbReference>
<comment type="caution">
    <text evidence="20">The sequence shown here is derived from an EMBL/GenBank/DDBJ whole genome shotgun (WGS) entry which is preliminary data.</text>
</comment>
<accession>A0A0A8L456</accession>
<dbReference type="PROSITE" id="PS50011">
    <property type="entry name" value="PROTEIN_KINASE_DOM"/>
    <property type="match status" value="1"/>
</dbReference>
<keyword evidence="9 17" id="KW-0689">Ribosomal protein</keyword>
<dbReference type="Gene3D" id="1.10.510.10">
    <property type="entry name" value="Transferase(Phosphotransferase) domain 1"/>
    <property type="match status" value="1"/>
</dbReference>
<comment type="similarity">
    <text evidence="2 17">Belongs to the universal ribosomal protein uL11 family.</text>
</comment>
<feature type="compositionally biased region" description="Low complexity" evidence="18">
    <location>
        <begin position="17"/>
        <end position="28"/>
    </location>
</feature>
<feature type="domain" description="Protein kinase" evidence="19">
    <location>
        <begin position="454"/>
        <end position="759"/>
    </location>
</feature>
<dbReference type="InterPro" id="IPR020784">
    <property type="entry name" value="Ribosomal_uL11_N"/>
</dbReference>
<feature type="compositionally biased region" description="Low complexity" evidence="18">
    <location>
        <begin position="321"/>
        <end position="342"/>
    </location>
</feature>
<evidence type="ECO:0000256" key="1">
    <source>
        <dbReference type="ARBA" id="ARBA00004173"/>
    </source>
</evidence>
<evidence type="ECO:0000256" key="18">
    <source>
        <dbReference type="SAM" id="MobiDB-lite"/>
    </source>
</evidence>
<feature type="compositionally biased region" description="Polar residues" evidence="18">
    <location>
        <begin position="311"/>
        <end position="320"/>
    </location>
</feature>
<dbReference type="SUPFAM" id="SSF56112">
    <property type="entry name" value="Protein kinase-like (PK-like)"/>
    <property type="match status" value="1"/>
</dbReference>
<dbReference type="InterPro" id="IPR036796">
    <property type="entry name" value="Ribosomal_uL11_N_sf"/>
</dbReference>
<dbReference type="Pfam" id="PF00298">
    <property type="entry name" value="Ribosomal_L11"/>
    <property type="match status" value="1"/>
</dbReference>
<dbReference type="InterPro" id="IPR020783">
    <property type="entry name" value="Ribosomal_uL11_C"/>
</dbReference>
<feature type="region of interest" description="Disordered" evidence="18">
    <location>
        <begin position="235"/>
        <end position="255"/>
    </location>
</feature>
<dbReference type="Gene3D" id="3.30.1550.10">
    <property type="entry name" value="Ribosomal protein L11/L12, N-terminal domain"/>
    <property type="match status" value="1"/>
</dbReference>
<dbReference type="SMART" id="SM00220">
    <property type="entry name" value="S_TKc"/>
    <property type="match status" value="1"/>
</dbReference>
<dbReference type="GO" id="GO:0005840">
    <property type="term" value="C:ribosome"/>
    <property type="evidence" value="ECO:0007669"/>
    <property type="project" value="UniProtKB-KW"/>
</dbReference>
<evidence type="ECO:0000256" key="16">
    <source>
        <dbReference type="PROSITE-ProRule" id="PRU10141"/>
    </source>
</evidence>
<dbReference type="HAMAP" id="MF_00736">
    <property type="entry name" value="Ribosomal_uL11"/>
    <property type="match status" value="1"/>
</dbReference>
<dbReference type="FunFam" id="1.10.510.10:FF:000919">
    <property type="entry name" value="NPR1p Protein kinase"/>
    <property type="match status" value="1"/>
</dbReference>
<evidence type="ECO:0000256" key="15">
    <source>
        <dbReference type="ARBA" id="ARBA00048679"/>
    </source>
</evidence>
<keyword evidence="6 16" id="KW-0547">Nucleotide-binding</keyword>
<comment type="catalytic activity">
    <reaction evidence="14">
        <text>L-threonyl-[protein] + ATP = O-phospho-L-threonyl-[protein] + ADP + H(+)</text>
        <dbReference type="Rhea" id="RHEA:46608"/>
        <dbReference type="Rhea" id="RHEA-COMP:11060"/>
        <dbReference type="Rhea" id="RHEA-COMP:11605"/>
        <dbReference type="ChEBI" id="CHEBI:15378"/>
        <dbReference type="ChEBI" id="CHEBI:30013"/>
        <dbReference type="ChEBI" id="CHEBI:30616"/>
        <dbReference type="ChEBI" id="CHEBI:61977"/>
        <dbReference type="ChEBI" id="CHEBI:456216"/>
        <dbReference type="EC" id="2.7.11.1"/>
    </reaction>
</comment>
<dbReference type="InterPro" id="IPR011009">
    <property type="entry name" value="Kinase-like_dom_sf"/>
</dbReference>
<keyword evidence="5" id="KW-0808">Transferase</keyword>
<keyword evidence="7" id="KW-0418">Kinase</keyword>
<dbReference type="PROSITE" id="PS00107">
    <property type="entry name" value="PROTEIN_KINASE_ATP"/>
    <property type="match status" value="1"/>
</dbReference>
<dbReference type="SMART" id="SM00649">
    <property type="entry name" value="RL11"/>
    <property type="match status" value="1"/>
</dbReference>
<dbReference type="GO" id="GO:0005829">
    <property type="term" value="C:cytosol"/>
    <property type="evidence" value="ECO:0007669"/>
    <property type="project" value="TreeGrafter"/>
</dbReference>
<reference evidence="20 21" key="1">
    <citation type="submission" date="2014-03" db="EMBL/GenBank/DDBJ databases">
        <title>The genome of Kluyveromyces dobzhanskii.</title>
        <authorList>
            <person name="Nystedt B."/>
            <person name="Astrom S."/>
        </authorList>
    </citation>
    <scope>NUCLEOTIDE SEQUENCE [LARGE SCALE GENOMIC DNA]</scope>
    <source>
        <strain evidence="20 21">CBS 2104</strain>
    </source>
</reference>
<dbReference type="Proteomes" id="UP000031516">
    <property type="component" value="Unassembled WGS sequence"/>
</dbReference>
<dbReference type="GO" id="GO:0005739">
    <property type="term" value="C:mitochondrion"/>
    <property type="evidence" value="ECO:0007669"/>
    <property type="project" value="UniProtKB-SubCell"/>
</dbReference>
<keyword evidence="21" id="KW-1185">Reference proteome</keyword>
<gene>
    <name evidence="20" type="ORF">KLDO_g1949</name>
</gene>
<evidence type="ECO:0000256" key="17">
    <source>
        <dbReference type="RuleBase" id="RU003978"/>
    </source>
</evidence>
<feature type="region of interest" description="Disordered" evidence="18">
    <location>
        <begin position="289"/>
        <end position="342"/>
    </location>
</feature>
<dbReference type="Pfam" id="PF03946">
    <property type="entry name" value="Ribosomal_L11_N"/>
    <property type="match status" value="1"/>
</dbReference>
<dbReference type="GO" id="GO:0003735">
    <property type="term" value="F:structural constituent of ribosome"/>
    <property type="evidence" value="ECO:0007669"/>
    <property type="project" value="InterPro"/>
</dbReference>
<dbReference type="PANTHER" id="PTHR24343:SF113">
    <property type="entry name" value="NITROGEN PERMEASE REACTIVATOR PROTEIN-RELATED"/>
    <property type="match status" value="1"/>
</dbReference>
<dbReference type="CDD" id="cd00349">
    <property type="entry name" value="Ribosomal_L11"/>
    <property type="match status" value="1"/>
</dbReference>
<dbReference type="SUPFAM" id="SSF46906">
    <property type="entry name" value="Ribosomal protein L11, C-terminal domain"/>
    <property type="match status" value="1"/>
</dbReference>
<feature type="region of interest" description="Disordered" evidence="18">
    <location>
        <begin position="175"/>
        <end position="201"/>
    </location>
</feature>
<dbReference type="EC" id="2.7.11.1" evidence="3"/>
<dbReference type="GO" id="GO:0004674">
    <property type="term" value="F:protein serine/threonine kinase activity"/>
    <property type="evidence" value="ECO:0007669"/>
    <property type="project" value="UniProtKB-KW"/>
</dbReference>
<keyword evidence="4" id="KW-0723">Serine/threonine-protein kinase</keyword>
<dbReference type="AlphaFoldDB" id="A0A0A8L456"/>
<dbReference type="InterPro" id="IPR000719">
    <property type="entry name" value="Prot_kinase_dom"/>
</dbReference>
<evidence type="ECO:0000256" key="9">
    <source>
        <dbReference type="ARBA" id="ARBA00022980"/>
    </source>
</evidence>
<dbReference type="Gene3D" id="3.30.200.20">
    <property type="entry name" value="Phosphorylase Kinase, domain 1"/>
    <property type="match status" value="1"/>
</dbReference>
<comment type="function">
    <text evidence="12">Component of the mitochondrial ribosome (mitoribosome), a dedicated translation machinery responsible for the synthesis of mitochondrial genome-encoded proteins, including at least some of the essential transmembrane subunits of the mitochondrial respiratory chain. The mitoribosomes are attached to the mitochondrial inner membrane and translation products are cotranslationally integrated into the membrane.</text>
</comment>
<proteinExistence type="inferred from homology"/>
<keyword evidence="10" id="KW-0496">Mitochondrion</keyword>
<evidence type="ECO:0000256" key="11">
    <source>
        <dbReference type="ARBA" id="ARBA00023274"/>
    </source>
</evidence>
<evidence type="ECO:0000256" key="14">
    <source>
        <dbReference type="ARBA" id="ARBA00047899"/>
    </source>
</evidence>
<evidence type="ECO:0000256" key="13">
    <source>
        <dbReference type="ARBA" id="ARBA00040104"/>
    </source>
</evidence>
<feature type="compositionally biased region" description="Low complexity" evidence="18">
    <location>
        <begin position="290"/>
        <end position="310"/>
    </location>
</feature>
<dbReference type="GO" id="GO:0006412">
    <property type="term" value="P:translation"/>
    <property type="evidence" value="ECO:0007669"/>
    <property type="project" value="InterPro"/>
</dbReference>
<evidence type="ECO:0000256" key="7">
    <source>
        <dbReference type="ARBA" id="ARBA00022777"/>
    </source>
</evidence>
<evidence type="ECO:0000256" key="8">
    <source>
        <dbReference type="ARBA" id="ARBA00022840"/>
    </source>
</evidence>
<evidence type="ECO:0000256" key="10">
    <source>
        <dbReference type="ARBA" id="ARBA00023128"/>
    </source>
</evidence>
<evidence type="ECO:0000256" key="2">
    <source>
        <dbReference type="ARBA" id="ARBA00010537"/>
    </source>
</evidence>
<comment type="subcellular location">
    <subcellularLocation>
        <location evidence="1">Mitochondrion</location>
    </subcellularLocation>
</comment>
<dbReference type="PANTHER" id="PTHR24343">
    <property type="entry name" value="SERINE/THREONINE KINASE"/>
    <property type="match status" value="1"/>
</dbReference>
<feature type="compositionally biased region" description="Polar residues" evidence="18">
    <location>
        <begin position="34"/>
        <end position="60"/>
    </location>
</feature>
<organism evidence="20 21">
    <name type="scientific">Kluyveromyces dobzhanskii CBS 2104</name>
    <dbReference type="NCBI Taxonomy" id="1427455"/>
    <lineage>
        <taxon>Eukaryota</taxon>
        <taxon>Fungi</taxon>
        <taxon>Dikarya</taxon>
        <taxon>Ascomycota</taxon>
        <taxon>Saccharomycotina</taxon>
        <taxon>Saccharomycetes</taxon>
        <taxon>Saccharomycetales</taxon>
        <taxon>Saccharomycetaceae</taxon>
        <taxon>Kluyveromyces</taxon>
    </lineage>
</organism>
<protein>
    <recommendedName>
        <fullName evidence="13">Large ribosomal subunit protein uL11m</fullName>
        <ecNumber evidence="3">2.7.11.1</ecNumber>
    </recommendedName>
</protein>
<dbReference type="FunFam" id="1.10.10.250:FF:000005">
    <property type="entry name" value="Mitochondrial 54S ribosomal protein YmL19"/>
    <property type="match status" value="1"/>
</dbReference>
<dbReference type="GO" id="GO:1990904">
    <property type="term" value="C:ribonucleoprotein complex"/>
    <property type="evidence" value="ECO:0007669"/>
    <property type="project" value="UniProtKB-KW"/>
</dbReference>
<dbReference type="NCBIfam" id="TIGR01632">
    <property type="entry name" value="L11_bact"/>
    <property type="match status" value="1"/>
</dbReference>
<dbReference type="InterPro" id="IPR006519">
    <property type="entry name" value="Ribosomal_uL11_bac-typ"/>
</dbReference>
<evidence type="ECO:0000313" key="21">
    <source>
        <dbReference type="Proteomes" id="UP000031516"/>
    </source>
</evidence>
<evidence type="ECO:0000256" key="12">
    <source>
        <dbReference type="ARBA" id="ARBA00037226"/>
    </source>
</evidence>
<sequence length="936" mass="100359">MSSLTKLLQEKRNQEPSSKSALSSSLKESLAESRNSSSNLQAQAVTQNQSPSLNFNSAVASSPMEVNQAALRNAAGSSDTTVTQVDSSDEGSLDTGVEFSQSFFNANSAHTATMYGTSVPNRSRSGSILISNGKFPQDINGRGIPGKLGTSIGRHNTNSSGVGLNNLPSLSSSIPYSAPNSNTTNDSNVNSAESSASSSWLDKHGSLPKNISAIDSNVISSPKVDSVEPRFVISKQKLHQKSNMNNDAGKPVSRSNSFSSQIGSFFFSKSKDNAPSLVASSYGAGVPQTSNYTNNNNSAAHSSSNGAPSNLTKSLNSSSDGNGNTSAPPSSSNNNGPSIPKPIRVRASSIYNSSRQPSSSLNDHVLGSPQSLHENLTQNQHIPKSRHGSVADLKRFFKKHGANSSSFSDSPPISANMSNASGASVGFAPGSLGSNDIVYSASQVPTLPYSKRYLKTGENLGAGAGGSVRLMKRISDNQVFAVKEFRSKFEHETKRDYVKKITSEYCIGTTLCHPNIISTVEIVYDNNRIFQVMEYCDYDLFAIVMSNKMSYEEICCCFKQILTGVEYLHSIGLAHRDMKLDNCVINNQGIVKLIDFGAAEVFSYPHSKTLIESSGIVGSDPYLAPEVCIFTKYDPRPVDIWSVAILFACMVLKKFPWKIPKLKDNSFKFFCSGRDCDSLSALVTKTPKPPSYDNAVQTDAPDESGNKSNNPSDPNNTNIGPQRLLHSLPEETHHIIGRMVDLAPACRANIEEVLNDPWIQSIDMCTVQVDDQGNHTVTPGLDHKHTQVDQSEAHIAVKLIVGAGQAAPSPPVGPALGSKGIKAIDFCKEFNARTASFQPGTPIPVLITIKPDRSFAFEMKSPPTGYLLLKALGLEKGHGQPNLSKPDGVCGELSLKHIYEIAKIKKTDGRHSALELEGIVKSIIGVAKSMGINVVP</sequence>
<evidence type="ECO:0000259" key="19">
    <source>
        <dbReference type="PROSITE" id="PS50011"/>
    </source>
</evidence>
<keyword evidence="11 17" id="KW-0687">Ribonucleoprotein</keyword>
<dbReference type="InterPro" id="IPR036769">
    <property type="entry name" value="Ribosomal_uL11_C_sf"/>
</dbReference>
<feature type="region of interest" description="Disordered" evidence="18">
    <location>
        <begin position="687"/>
        <end position="723"/>
    </location>
</feature>
<dbReference type="OrthoDB" id="6513151at2759"/>
<dbReference type="Pfam" id="PF00069">
    <property type="entry name" value="Pkinase"/>
    <property type="match status" value="1"/>
</dbReference>
<dbReference type="FunFam" id="3.30.200.20:FF:000714">
    <property type="entry name" value="Nitrogen permease regulator"/>
    <property type="match status" value="1"/>
</dbReference>
<dbReference type="Gene3D" id="1.10.10.250">
    <property type="entry name" value="Ribosomal protein L11, C-terminal domain"/>
    <property type="match status" value="1"/>
</dbReference>